<name>A0A380CVI5_SPHSI</name>
<dbReference type="Proteomes" id="UP000254893">
    <property type="component" value="Unassembled WGS sequence"/>
</dbReference>
<dbReference type="EMBL" id="UGYW01000002">
    <property type="protein sequence ID" value="SUJ28840.1"/>
    <property type="molecule type" value="Genomic_DNA"/>
</dbReference>
<evidence type="ECO:0000313" key="2">
    <source>
        <dbReference type="EMBL" id="SUJ28840.1"/>
    </source>
</evidence>
<gene>
    <name evidence="2" type="ORF">NCTC11388_04469</name>
</gene>
<dbReference type="Gene3D" id="2.60.120.10">
    <property type="entry name" value="Jelly Rolls"/>
    <property type="match status" value="1"/>
</dbReference>
<reference evidence="2 3" key="1">
    <citation type="submission" date="2018-06" db="EMBL/GenBank/DDBJ databases">
        <authorList>
            <consortium name="Pathogen Informatics"/>
            <person name="Doyle S."/>
        </authorList>
    </citation>
    <scope>NUCLEOTIDE SEQUENCE [LARGE SCALE GENOMIC DNA]</scope>
    <source>
        <strain evidence="2 3">NCTC11388</strain>
    </source>
</reference>
<dbReference type="AlphaFoldDB" id="A0A380CVI5"/>
<dbReference type="SUPFAM" id="SSF51206">
    <property type="entry name" value="cAMP-binding domain-like"/>
    <property type="match status" value="1"/>
</dbReference>
<accession>A0A380CVI5</accession>
<protein>
    <submittedName>
        <fullName evidence="2">Cyclic nucleotide-binding domain</fullName>
    </submittedName>
</protein>
<dbReference type="PROSITE" id="PS50042">
    <property type="entry name" value="CNMP_BINDING_3"/>
    <property type="match status" value="1"/>
</dbReference>
<dbReference type="InterPro" id="IPR018490">
    <property type="entry name" value="cNMP-bd_dom_sf"/>
</dbReference>
<dbReference type="Pfam" id="PF00027">
    <property type="entry name" value="cNMP_binding"/>
    <property type="match status" value="1"/>
</dbReference>
<dbReference type="RefSeq" id="WP_115171675.1">
    <property type="nucleotide sequence ID" value="NZ_UGYW01000002.1"/>
</dbReference>
<sequence>MQSDITISSYLKSFQLFTTSEVDVIASHFKPKSLKKGDYFIREGNYSREVALVVSGIFRSYYLTDNMDEITYCFRFPEELLAAYSSLIQQTPSLENIQAISNAELVVISAEDIRKLDDLYPGWIRFQKTIAEQQYIELEQRIFQLQRQQAIQRYTSLLQNQPDYIRLIPLQYLATYLGITQRHLSRIRREIVF</sequence>
<organism evidence="2 3">
    <name type="scientific">Sphingobacterium spiritivorum</name>
    <name type="common">Flavobacterium spiritivorum</name>
    <dbReference type="NCBI Taxonomy" id="258"/>
    <lineage>
        <taxon>Bacteria</taxon>
        <taxon>Pseudomonadati</taxon>
        <taxon>Bacteroidota</taxon>
        <taxon>Sphingobacteriia</taxon>
        <taxon>Sphingobacteriales</taxon>
        <taxon>Sphingobacteriaceae</taxon>
        <taxon>Sphingobacterium</taxon>
    </lineage>
</organism>
<proteinExistence type="predicted"/>
<evidence type="ECO:0000259" key="1">
    <source>
        <dbReference type="PROSITE" id="PS50042"/>
    </source>
</evidence>
<dbReference type="CDD" id="cd00038">
    <property type="entry name" value="CAP_ED"/>
    <property type="match status" value="1"/>
</dbReference>
<evidence type="ECO:0000313" key="3">
    <source>
        <dbReference type="Proteomes" id="UP000254893"/>
    </source>
</evidence>
<feature type="domain" description="Cyclic nucleotide-binding" evidence="1">
    <location>
        <begin position="13"/>
        <end position="116"/>
    </location>
</feature>
<dbReference type="InterPro" id="IPR000595">
    <property type="entry name" value="cNMP-bd_dom"/>
</dbReference>
<dbReference type="InterPro" id="IPR014710">
    <property type="entry name" value="RmlC-like_jellyroll"/>
</dbReference>